<keyword evidence="3" id="KW-1185">Reference proteome</keyword>
<reference evidence="2 3" key="1">
    <citation type="journal article" date="2013" name="Genome Announc.">
        <title>Draft genome sequence of the moderately halophilic gammaproteobacterium Halomonas anticariensis FP35.</title>
        <authorList>
            <person name="Tahrioui A."/>
            <person name="Quesada E."/>
            <person name="Llamas I."/>
        </authorList>
    </citation>
    <scope>NUCLEOTIDE SEQUENCE [LARGE SCALE GENOMIC DNA]</scope>
    <source>
        <strain evidence="3">DSM 16096 / CECT 5854 / LMG 22089 / FP35</strain>
    </source>
</reference>
<gene>
    <name evidence="2" type="ORF">L861_17925</name>
</gene>
<accession>S2KMT7</accession>
<dbReference type="AlphaFoldDB" id="S2KMT7"/>
<name>S2KMT7_LITA3</name>
<evidence type="ECO:0000256" key="1">
    <source>
        <dbReference type="SAM" id="MobiDB-lite"/>
    </source>
</evidence>
<dbReference type="EMBL" id="ASTJ01000012">
    <property type="protein sequence ID" value="EPC03417.1"/>
    <property type="molecule type" value="Genomic_DNA"/>
</dbReference>
<protein>
    <submittedName>
        <fullName evidence="2">Uncharacterized protein</fullName>
    </submittedName>
</protein>
<feature type="region of interest" description="Disordered" evidence="1">
    <location>
        <begin position="1"/>
        <end position="26"/>
    </location>
</feature>
<organism evidence="2 3">
    <name type="scientific">Litchfieldella anticariensis (strain DSM 16096 / CECT 5854 / CIP 108499 / LMG 22089 / FP35)</name>
    <name type="common">Halomonas anticariensis</name>
    <dbReference type="NCBI Taxonomy" id="1121939"/>
    <lineage>
        <taxon>Bacteria</taxon>
        <taxon>Pseudomonadati</taxon>
        <taxon>Pseudomonadota</taxon>
        <taxon>Gammaproteobacteria</taxon>
        <taxon>Oceanospirillales</taxon>
        <taxon>Halomonadaceae</taxon>
        <taxon>Litchfieldella</taxon>
    </lineage>
</organism>
<sequence>MNSVMSQSPLAKGAEPRDSLENLPTPAFADAIEAGQ</sequence>
<dbReference type="Proteomes" id="UP000014463">
    <property type="component" value="Unassembled WGS sequence"/>
</dbReference>
<evidence type="ECO:0000313" key="2">
    <source>
        <dbReference type="EMBL" id="EPC03417.1"/>
    </source>
</evidence>
<comment type="caution">
    <text evidence="2">The sequence shown here is derived from an EMBL/GenBank/DDBJ whole genome shotgun (WGS) entry which is preliminary data.</text>
</comment>
<evidence type="ECO:0000313" key="3">
    <source>
        <dbReference type="Proteomes" id="UP000014463"/>
    </source>
</evidence>
<proteinExistence type="predicted"/>